<proteinExistence type="predicted"/>
<evidence type="ECO:0000313" key="3">
    <source>
        <dbReference type="Proteomes" id="UP001165121"/>
    </source>
</evidence>
<gene>
    <name evidence="2" type="ORF">Pfra01_002942300</name>
</gene>
<feature type="compositionally biased region" description="Polar residues" evidence="1">
    <location>
        <begin position="132"/>
        <end position="142"/>
    </location>
</feature>
<reference evidence="2" key="1">
    <citation type="submission" date="2023-04" db="EMBL/GenBank/DDBJ databases">
        <title>Phytophthora fragariaefolia NBRC 109709.</title>
        <authorList>
            <person name="Ichikawa N."/>
            <person name="Sato H."/>
            <person name="Tonouchi N."/>
        </authorList>
    </citation>
    <scope>NUCLEOTIDE SEQUENCE</scope>
    <source>
        <strain evidence="2">NBRC 109709</strain>
    </source>
</reference>
<accession>A0A9W6YMB2</accession>
<dbReference type="AlphaFoldDB" id="A0A9W6YMB2"/>
<evidence type="ECO:0000256" key="1">
    <source>
        <dbReference type="SAM" id="MobiDB-lite"/>
    </source>
</evidence>
<name>A0A9W6YMB2_9STRA</name>
<protein>
    <submittedName>
        <fullName evidence="2">Unnamed protein product</fullName>
    </submittedName>
</protein>
<comment type="caution">
    <text evidence="2">The sequence shown here is derived from an EMBL/GenBank/DDBJ whole genome shotgun (WGS) entry which is preliminary data.</text>
</comment>
<sequence>MTSCRWTNLLDELLLDVAGRFATWPERVNEFSSTLKRRDFVVTPVPPFTVEEMQSHLKELCEQIATAIPSDSAISWSHKRKELLLAIDRNTQGESYEVKTVLFNQAVKEKGWTFSTSLQQVTRKLKAMGRSSLDTSMQSAKASETEIQKRSKRPRQLHVAPIRGKNAKRQKVRSGANALRTRNSTVITSHPAPTVAGVAGGGGLLEESDIEDFSLSMEGINAIESDIENDIAALRGKPTAIAAAGIVRRSGTATHKSVPTEGGLLQHHGYQGGSGDSDACSCDETSDGTLEQGTSFEGEEGGCTSQKSMGAGDRDDIAKENGIGVGEAVSGLGNMADHLRSLVNNKLMSDITFLGKKNVCSDEDSCVEFTRLLVSIA</sequence>
<feature type="region of interest" description="Disordered" evidence="1">
    <location>
        <begin position="129"/>
        <end position="203"/>
    </location>
</feature>
<dbReference type="OrthoDB" id="45365at2759"/>
<organism evidence="2 3">
    <name type="scientific">Phytophthora fragariaefolia</name>
    <dbReference type="NCBI Taxonomy" id="1490495"/>
    <lineage>
        <taxon>Eukaryota</taxon>
        <taxon>Sar</taxon>
        <taxon>Stramenopiles</taxon>
        <taxon>Oomycota</taxon>
        <taxon>Peronosporomycetes</taxon>
        <taxon>Peronosporales</taxon>
        <taxon>Peronosporaceae</taxon>
        <taxon>Phytophthora</taxon>
    </lineage>
</organism>
<evidence type="ECO:0000313" key="2">
    <source>
        <dbReference type="EMBL" id="GMG15370.1"/>
    </source>
</evidence>
<feature type="region of interest" description="Disordered" evidence="1">
    <location>
        <begin position="280"/>
        <end position="314"/>
    </location>
</feature>
<dbReference type="EMBL" id="BSXT01018881">
    <property type="protein sequence ID" value="GMG15370.1"/>
    <property type="molecule type" value="Genomic_DNA"/>
</dbReference>
<dbReference type="Proteomes" id="UP001165121">
    <property type="component" value="Unassembled WGS sequence"/>
</dbReference>
<keyword evidence="3" id="KW-1185">Reference proteome</keyword>